<keyword evidence="6 7" id="KW-0472">Membrane</keyword>
<feature type="transmembrane region" description="Helical" evidence="7">
    <location>
        <begin position="285"/>
        <end position="304"/>
    </location>
</feature>
<feature type="domain" description="Major facilitator superfamily (MFS) profile" evidence="8">
    <location>
        <begin position="1"/>
        <end position="399"/>
    </location>
</feature>
<dbReference type="PANTHER" id="PTHR23513">
    <property type="entry name" value="INTEGRAL MEMBRANE EFFLUX PROTEIN-RELATED"/>
    <property type="match status" value="1"/>
</dbReference>
<feature type="transmembrane region" description="Helical" evidence="7">
    <location>
        <begin position="80"/>
        <end position="101"/>
    </location>
</feature>
<evidence type="ECO:0000256" key="2">
    <source>
        <dbReference type="ARBA" id="ARBA00022448"/>
    </source>
</evidence>
<dbReference type="GO" id="GO:0005886">
    <property type="term" value="C:plasma membrane"/>
    <property type="evidence" value="ECO:0007669"/>
    <property type="project" value="UniProtKB-SubCell"/>
</dbReference>
<dbReference type="Pfam" id="PF05977">
    <property type="entry name" value="MFS_3"/>
    <property type="match status" value="1"/>
</dbReference>
<dbReference type="CDD" id="cd06173">
    <property type="entry name" value="MFS_MefA_like"/>
    <property type="match status" value="1"/>
</dbReference>
<evidence type="ECO:0000256" key="1">
    <source>
        <dbReference type="ARBA" id="ARBA00004651"/>
    </source>
</evidence>
<evidence type="ECO:0000256" key="5">
    <source>
        <dbReference type="ARBA" id="ARBA00022989"/>
    </source>
</evidence>
<keyword evidence="3" id="KW-1003">Cell membrane</keyword>
<dbReference type="InterPro" id="IPR010290">
    <property type="entry name" value="TM_effector"/>
</dbReference>
<dbReference type="Gene3D" id="1.20.1250.20">
    <property type="entry name" value="MFS general substrate transporter like domains"/>
    <property type="match status" value="1"/>
</dbReference>
<keyword evidence="10" id="KW-1185">Reference proteome</keyword>
<dbReference type="AlphaFoldDB" id="A0A1W1X8V2"/>
<dbReference type="SUPFAM" id="SSF103473">
    <property type="entry name" value="MFS general substrate transporter"/>
    <property type="match status" value="1"/>
</dbReference>
<evidence type="ECO:0000256" key="4">
    <source>
        <dbReference type="ARBA" id="ARBA00022692"/>
    </source>
</evidence>
<feature type="transmembrane region" description="Helical" evidence="7">
    <location>
        <begin position="49"/>
        <end position="68"/>
    </location>
</feature>
<feature type="transmembrane region" description="Helical" evidence="7">
    <location>
        <begin position="310"/>
        <end position="333"/>
    </location>
</feature>
<proteinExistence type="predicted"/>
<protein>
    <submittedName>
        <fullName evidence="9">Predicted arabinose efflux permease, MFS family</fullName>
    </submittedName>
</protein>
<gene>
    <name evidence="9" type="ORF">SAMN02745857_00914</name>
</gene>
<keyword evidence="4 7" id="KW-0812">Transmembrane</keyword>
<feature type="transmembrane region" description="Helical" evidence="7">
    <location>
        <begin position="225"/>
        <end position="247"/>
    </location>
</feature>
<evidence type="ECO:0000256" key="6">
    <source>
        <dbReference type="ARBA" id="ARBA00023136"/>
    </source>
</evidence>
<feature type="transmembrane region" description="Helical" evidence="7">
    <location>
        <begin position="374"/>
        <end position="397"/>
    </location>
</feature>
<feature type="transmembrane region" description="Helical" evidence="7">
    <location>
        <begin position="345"/>
        <end position="368"/>
    </location>
</feature>
<keyword evidence="2" id="KW-0813">Transport</keyword>
<dbReference type="EMBL" id="FWXD01000004">
    <property type="protein sequence ID" value="SMC20349.1"/>
    <property type="molecule type" value="Genomic_DNA"/>
</dbReference>
<evidence type="ECO:0000313" key="9">
    <source>
        <dbReference type="EMBL" id="SMC20349.1"/>
    </source>
</evidence>
<evidence type="ECO:0000256" key="7">
    <source>
        <dbReference type="SAM" id="Phobius"/>
    </source>
</evidence>
<dbReference type="PANTHER" id="PTHR23513:SF11">
    <property type="entry name" value="STAPHYLOFERRIN A TRANSPORTER"/>
    <property type="match status" value="1"/>
</dbReference>
<dbReference type="OrthoDB" id="9775268at2"/>
<comment type="subcellular location">
    <subcellularLocation>
        <location evidence="1">Cell membrane</location>
        <topology evidence="1">Multi-pass membrane protein</topology>
    </subcellularLocation>
</comment>
<dbReference type="RefSeq" id="WP_084089363.1">
    <property type="nucleotide sequence ID" value="NZ_FWXD01000004.1"/>
</dbReference>
<evidence type="ECO:0000256" key="3">
    <source>
        <dbReference type="ARBA" id="ARBA00022475"/>
    </source>
</evidence>
<dbReference type="GO" id="GO:0022857">
    <property type="term" value="F:transmembrane transporter activity"/>
    <property type="evidence" value="ECO:0007669"/>
    <property type="project" value="InterPro"/>
</dbReference>
<organism evidence="9 10">
    <name type="scientific">Andreprevotia lacus DSM 23236</name>
    <dbReference type="NCBI Taxonomy" id="1121001"/>
    <lineage>
        <taxon>Bacteria</taxon>
        <taxon>Pseudomonadati</taxon>
        <taxon>Pseudomonadota</taxon>
        <taxon>Betaproteobacteria</taxon>
        <taxon>Neisseriales</taxon>
        <taxon>Chitinibacteraceae</taxon>
        <taxon>Andreprevotia</taxon>
    </lineage>
</organism>
<accession>A0A1W1X8V2</accession>
<feature type="transmembrane region" description="Helical" evidence="7">
    <location>
        <begin position="12"/>
        <end position="29"/>
    </location>
</feature>
<evidence type="ECO:0000259" key="8">
    <source>
        <dbReference type="PROSITE" id="PS50850"/>
    </source>
</evidence>
<dbReference type="STRING" id="1121001.SAMN02745857_00914"/>
<dbReference type="PROSITE" id="PS50850">
    <property type="entry name" value="MFS"/>
    <property type="match status" value="1"/>
</dbReference>
<reference evidence="9 10" key="1">
    <citation type="submission" date="2017-04" db="EMBL/GenBank/DDBJ databases">
        <authorList>
            <person name="Afonso C.L."/>
            <person name="Miller P.J."/>
            <person name="Scott M.A."/>
            <person name="Spackman E."/>
            <person name="Goraichik I."/>
            <person name="Dimitrov K.M."/>
            <person name="Suarez D.L."/>
            <person name="Swayne D.E."/>
        </authorList>
    </citation>
    <scope>NUCLEOTIDE SEQUENCE [LARGE SCALE GENOMIC DNA]</scope>
    <source>
        <strain evidence="9 10">DSM 23236</strain>
    </source>
</reference>
<keyword evidence="5 7" id="KW-1133">Transmembrane helix</keyword>
<evidence type="ECO:0000313" key="10">
    <source>
        <dbReference type="Proteomes" id="UP000192761"/>
    </source>
</evidence>
<feature type="transmembrane region" description="Helical" evidence="7">
    <location>
        <begin position="173"/>
        <end position="192"/>
    </location>
</feature>
<name>A0A1W1X8V2_9NEIS</name>
<sequence>MRALFRSLAGHNYRLWAAGAIVSNIGTWMQRTAQDWLVLTQLTHHNVTAVGVVTALQFAPQLLLLPLTGLAADKLNRRRMLFLTQAAMGLLALVLGLLTVFGAVHLWHVYACGLLLGCVVAFDSPIRQTFVSELVGEAELGNAVALNSTSFNIARMIGPAVAGVLAASVSCGWVFLINAASFAAVLLSLRYLRLDELHTGDRARAGNSGLLDGFRYIWGRADLKVLLFMLGVMGMFGLNFPIFISAMAVKVFHADADRYGLLTSMLAVGSVLGALFAASRARLRAGMLFISAALCGVGFTLAALMGNYWLYGLMLVLIGATAQIITTGANALIQGSTDPAMRGRVVAILFAVAFGGTPIGAPIVGWVADQFGPRWAMGVGAAAGFAGALVGAVWLLWRRPSSPSDAR</sequence>
<feature type="transmembrane region" description="Helical" evidence="7">
    <location>
        <begin position="259"/>
        <end position="278"/>
    </location>
</feature>
<dbReference type="Proteomes" id="UP000192761">
    <property type="component" value="Unassembled WGS sequence"/>
</dbReference>
<dbReference type="InterPro" id="IPR036259">
    <property type="entry name" value="MFS_trans_sf"/>
</dbReference>
<dbReference type="InterPro" id="IPR020846">
    <property type="entry name" value="MFS_dom"/>
</dbReference>